<protein>
    <submittedName>
        <fullName evidence="1">Uncharacterized protein</fullName>
    </submittedName>
</protein>
<sequence>MEGFKFWKTSYWKGFLRGKPYHIRYEAFPTNKSSPTHLRMLLSQLAAGDHLRGSYHQLSANPNSLANLDQDLPSNLQHEVPIYSPHEDWLWNPPTTEPLKLPRARQIPKWEKYDAEIARFARKLAKEGRIKSRIATADANVLASTGNANAAPPDTETEQIEEHDVDIPRDDVN</sequence>
<evidence type="ECO:0000313" key="2">
    <source>
        <dbReference type="Proteomes" id="UP000308600"/>
    </source>
</evidence>
<name>A0ACD3ALL7_9AGAR</name>
<dbReference type="Proteomes" id="UP000308600">
    <property type="component" value="Unassembled WGS sequence"/>
</dbReference>
<organism evidence="1 2">
    <name type="scientific">Pluteus cervinus</name>
    <dbReference type="NCBI Taxonomy" id="181527"/>
    <lineage>
        <taxon>Eukaryota</taxon>
        <taxon>Fungi</taxon>
        <taxon>Dikarya</taxon>
        <taxon>Basidiomycota</taxon>
        <taxon>Agaricomycotina</taxon>
        <taxon>Agaricomycetes</taxon>
        <taxon>Agaricomycetidae</taxon>
        <taxon>Agaricales</taxon>
        <taxon>Pluteineae</taxon>
        <taxon>Pluteaceae</taxon>
        <taxon>Pluteus</taxon>
    </lineage>
</organism>
<proteinExistence type="predicted"/>
<dbReference type="EMBL" id="ML208399">
    <property type="protein sequence ID" value="TFK66621.1"/>
    <property type="molecule type" value="Genomic_DNA"/>
</dbReference>
<keyword evidence="2" id="KW-1185">Reference proteome</keyword>
<evidence type="ECO:0000313" key="1">
    <source>
        <dbReference type="EMBL" id="TFK66621.1"/>
    </source>
</evidence>
<accession>A0ACD3ALL7</accession>
<reference evidence="1 2" key="1">
    <citation type="journal article" date="2019" name="Nat. Ecol. Evol.">
        <title>Megaphylogeny resolves global patterns of mushroom evolution.</title>
        <authorList>
            <person name="Varga T."/>
            <person name="Krizsan K."/>
            <person name="Foldi C."/>
            <person name="Dima B."/>
            <person name="Sanchez-Garcia M."/>
            <person name="Sanchez-Ramirez S."/>
            <person name="Szollosi G.J."/>
            <person name="Szarkandi J.G."/>
            <person name="Papp V."/>
            <person name="Albert L."/>
            <person name="Andreopoulos W."/>
            <person name="Angelini C."/>
            <person name="Antonin V."/>
            <person name="Barry K.W."/>
            <person name="Bougher N.L."/>
            <person name="Buchanan P."/>
            <person name="Buyck B."/>
            <person name="Bense V."/>
            <person name="Catcheside P."/>
            <person name="Chovatia M."/>
            <person name="Cooper J."/>
            <person name="Damon W."/>
            <person name="Desjardin D."/>
            <person name="Finy P."/>
            <person name="Geml J."/>
            <person name="Haridas S."/>
            <person name="Hughes K."/>
            <person name="Justo A."/>
            <person name="Karasinski D."/>
            <person name="Kautmanova I."/>
            <person name="Kiss B."/>
            <person name="Kocsube S."/>
            <person name="Kotiranta H."/>
            <person name="LaButti K.M."/>
            <person name="Lechner B.E."/>
            <person name="Liimatainen K."/>
            <person name="Lipzen A."/>
            <person name="Lukacs Z."/>
            <person name="Mihaltcheva S."/>
            <person name="Morgado L.N."/>
            <person name="Niskanen T."/>
            <person name="Noordeloos M.E."/>
            <person name="Ohm R.A."/>
            <person name="Ortiz-Santana B."/>
            <person name="Ovrebo C."/>
            <person name="Racz N."/>
            <person name="Riley R."/>
            <person name="Savchenko A."/>
            <person name="Shiryaev A."/>
            <person name="Soop K."/>
            <person name="Spirin V."/>
            <person name="Szebenyi C."/>
            <person name="Tomsovsky M."/>
            <person name="Tulloss R.E."/>
            <person name="Uehling J."/>
            <person name="Grigoriev I.V."/>
            <person name="Vagvolgyi C."/>
            <person name="Papp T."/>
            <person name="Martin F.M."/>
            <person name="Miettinen O."/>
            <person name="Hibbett D.S."/>
            <person name="Nagy L.G."/>
        </authorList>
    </citation>
    <scope>NUCLEOTIDE SEQUENCE [LARGE SCALE GENOMIC DNA]</scope>
    <source>
        <strain evidence="1 2">NL-1719</strain>
    </source>
</reference>
<gene>
    <name evidence="1" type="ORF">BDN72DRAFT_899670</name>
</gene>